<dbReference type="GO" id="GO:0000978">
    <property type="term" value="F:RNA polymerase II cis-regulatory region sequence-specific DNA binding"/>
    <property type="evidence" value="ECO:0007669"/>
    <property type="project" value="TreeGrafter"/>
</dbReference>
<keyword evidence="9" id="KW-0804">Transcription</keyword>
<dbReference type="Proteomes" id="UP000092444">
    <property type="component" value="Unassembled WGS sequence"/>
</dbReference>
<evidence type="ECO:0000256" key="5">
    <source>
        <dbReference type="ARBA" id="ARBA00022771"/>
    </source>
</evidence>
<dbReference type="PANTHER" id="PTHR23235">
    <property type="entry name" value="KRUEPPEL-LIKE TRANSCRIPTION FACTOR"/>
    <property type="match status" value="1"/>
</dbReference>
<keyword evidence="5 11" id="KW-0863">Zinc-finger</keyword>
<evidence type="ECO:0000256" key="2">
    <source>
        <dbReference type="ARBA" id="ARBA00006991"/>
    </source>
</evidence>
<dbReference type="Gene3D" id="3.30.160.60">
    <property type="entry name" value="Classic Zinc Finger"/>
    <property type="match status" value="5"/>
</dbReference>
<dbReference type="FunFam" id="3.30.160.60:FF:000325">
    <property type="entry name" value="ZFP90 zinc finger protein"/>
    <property type="match status" value="1"/>
</dbReference>
<dbReference type="Pfam" id="PF13912">
    <property type="entry name" value="zf-C2H2_6"/>
    <property type="match status" value="1"/>
</dbReference>
<dbReference type="EnsemblMetazoa" id="GMOY004437-RA">
    <property type="protein sequence ID" value="GMOY004437-PA"/>
    <property type="gene ID" value="GMOY004437"/>
</dbReference>
<feature type="binding site" evidence="12">
    <location>
        <position position="13"/>
    </location>
    <ligand>
        <name>Zn(2+)</name>
        <dbReference type="ChEBI" id="CHEBI:29105"/>
    </ligand>
</feature>
<proteinExistence type="inferred from homology"/>
<dbReference type="FunFam" id="3.30.160.60:FF:000303">
    <property type="entry name" value="Zinc finger protein 41"/>
    <property type="match status" value="1"/>
</dbReference>
<feature type="domain" description="C2H2-type" evidence="13">
    <location>
        <begin position="217"/>
        <end position="245"/>
    </location>
</feature>
<evidence type="ECO:0000256" key="1">
    <source>
        <dbReference type="ARBA" id="ARBA00004123"/>
    </source>
</evidence>
<evidence type="ECO:0000313" key="16">
    <source>
        <dbReference type="Proteomes" id="UP000092444"/>
    </source>
</evidence>
<dbReference type="InterPro" id="IPR036236">
    <property type="entry name" value="Znf_C2H2_sf"/>
</dbReference>
<reference evidence="15" key="1">
    <citation type="submission" date="2020-05" db="UniProtKB">
        <authorList>
            <consortium name="EnsemblMetazoa"/>
        </authorList>
    </citation>
    <scope>IDENTIFICATION</scope>
    <source>
        <strain evidence="15">Yale</strain>
    </source>
</reference>
<dbReference type="STRING" id="37546.A0A1B0FKP1"/>
<feature type="binding site" evidence="12">
    <location>
        <position position="16"/>
    </location>
    <ligand>
        <name>Zn(2+)</name>
        <dbReference type="ChEBI" id="CHEBI:29105"/>
    </ligand>
</feature>
<dbReference type="Pfam" id="PF00096">
    <property type="entry name" value="zf-C2H2"/>
    <property type="match status" value="4"/>
</dbReference>
<protein>
    <submittedName>
        <fullName evidence="15">Uncharacterized protein</fullName>
    </submittedName>
</protein>
<dbReference type="Pfam" id="PF13894">
    <property type="entry name" value="zf-C2H2_4"/>
    <property type="match status" value="1"/>
</dbReference>
<evidence type="ECO:0000256" key="7">
    <source>
        <dbReference type="ARBA" id="ARBA00023015"/>
    </source>
</evidence>
<dbReference type="PhylomeDB" id="A0A1B0FKP1"/>
<evidence type="ECO:0000256" key="6">
    <source>
        <dbReference type="ARBA" id="ARBA00022833"/>
    </source>
</evidence>
<dbReference type="FunFam" id="3.30.160.60:FF:000100">
    <property type="entry name" value="Zinc finger 45-like"/>
    <property type="match status" value="1"/>
</dbReference>
<dbReference type="EMBL" id="CCAG010003565">
    <property type="status" value="NOT_ANNOTATED_CDS"/>
    <property type="molecule type" value="Genomic_DNA"/>
</dbReference>
<evidence type="ECO:0000256" key="10">
    <source>
        <dbReference type="ARBA" id="ARBA00023242"/>
    </source>
</evidence>
<feature type="domain" description="C2H2-type" evidence="13">
    <location>
        <begin position="390"/>
        <end position="417"/>
    </location>
</feature>
<dbReference type="PROSITE" id="PS51915">
    <property type="entry name" value="ZAD"/>
    <property type="match status" value="1"/>
</dbReference>
<sequence>MATSIAKKIDRGCRTCIKAALSYQPLHKVINETDISSKTYGELLKELLQVDYISSIEDQLPQKLCTKCASLLKKMYIFILEARKRHEGLMQYISGVTIQNCLQEIPIDMPQLNKTEIKTDPEIIETQHYLLELVDVQIKTEPGDAEMQFSVSKNRNEEADTQLKADLNHNSGSKKEQQIVSDCNYRLDSISNDDSDVCSLADVAKEDLKLPQASLAVRCDICDKVYDNAVALKIHKTYTHMPEEQKMPCALCSYKSSRPSAIKVHLKNMHGPETVDKYFRPRRVLKGSLCCTQCPKRYSRKDHLQKHFKKVHLAVENSVKKSNRKPKQRSDQIYLCTFCGQSFAENGTLSKHIRIHTGDKPFKCNFCEKSFRNSGNLKYHLTTHSDEKPHTCSECGKSFKRKDKLRSHMLVHSELRPYKCSECGKTFKYSCVLKTHMQVHNNQIQLSLRNSVNIHCAKNELLQQ</sequence>
<dbReference type="SMART" id="SM00868">
    <property type="entry name" value="zf-AD"/>
    <property type="match status" value="1"/>
</dbReference>
<keyword evidence="3 12" id="KW-0479">Metal-binding</keyword>
<evidence type="ECO:0000313" key="15">
    <source>
        <dbReference type="EnsemblMetazoa" id="GMOY004437-PA"/>
    </source>
</evidence>
<evidence type="ECO:0000256" key="11">
    <source>
        <dbReference type="PROSITE-ProRule" id="PRU00042"/>
    </source>
</evidence>
<dbReference type="VEuPathDB" id="VectorBase:GMOY004437"/>
<keyword evidence="4" id="KW-0677">Repeat</keyword>
<organism evidence="15 16">
    <name type="scientific">Glossina morsitans morsitans</name>
    <name type="common">Savannah tsetse fly</name>
    <dbReference type="NCBI Taxonomy" id="37546"/>
    <lineage>
        <taxon>Eukaryota</taxon>
        <taxon>Metazoa</taxon>
        <taxon>Ecdysozoa</taxon>
        <taxon>Arthropoda</taxon>
        <taxon>Hexapoda</taxon>
        <taxon>Insecta</taxon>
        <taxon>Pterygota</taxon>
        <taxon>Neoptera</taxon>
        <taxon>Endopterygota</taxon>
        <taxon>Diptera</taxon>
        <taxon>Brachycera</taxon>
        <taxon>Muscomorpha</taxon>
        <taxon>Hippoboscoidea</taxon>
        <taxon>Glossinidae</taxon>
        <taxon>Glossina</taxon>
    </lineage>
</organism>
<dbReference type="PROSITE" id="PS00028">
    <property type="entry name" value="ZINC_FINGER_C2H2_1"/>
    <property type="match status" value="6"/>
</dbReference>
<dbReference type="PROSITE" id="PS50157">
    <property type="entry name" value="ZINC_FINGER_C2H2_2"/>
    <property type="match status" value="6"/>
</dbReference>
<dbReference type="Pfam" id="PF07776">
    <property type="entry name" value="zf-AD"/>
    <property type="match status" value="1"/>
</dbReference>
<feature type="domain" description="C2H2-type" evidence="13">
    <location>
        <begin position="334"/>
        <end position="361"/>
    </location>
</feature>
<keyword evidence="16" id="KW-1185">Reference proteome</keyword>
<comment type="subcellular location">
    <subcellularLocation>
        <location evidence="1">Nucleus</location>
    </subcellularLocation>
</comment>
<dbReference type="GO" id="GO:0000981">
    <property type="term" value="F:DNA-binding transcription factor activity, RNA polymerase II-specific"/>
    <property type="evidence" value="ECO:0007669"/>
    <property type="project" value="TreeGrafter"/>
</dbReference>
<dbReference type="GO" id="GO:0008270">
    <property type="term" value="F:zinc ion binding"/>
    <property type="evidence" value="ECO:0007669"/>
    <property type="project" value="UniProtKB-UniRule"/>
</dbReference>
<evidence type="ECO:0000256" key="4">
    <source>
        <dbReference type="ARBA" id="ARBA00022737"/>
    </source>
</evidence>
<dbReference type="SUPFAM" id="SSF57667">
    <property type="entry name" value="beta-beta-alpha zinc fingers"/>
    <property type="match status" value="2"/>
</dbReference>
<dbReference type="AlphaFoldDB" id="A0A1B0FKP1"/>
<feature type="domain" description="C2H2-type" evidence="13">
    <location>
        <begin position="418"/>
        <end position="445"/>
    </location>
</feature>
<evidence type="ECO:0000256" key="9">
    <source>
        <dbReference type="ARBA" id="ARBA00023163"/>
    </source>
</evidence>
<dbReference type="GO" id="GO:0005634">
    <property type="term" value="C:nucleus"/>
    <property type="evidence" value="ECO:0007669"/>
    <property type="project" value="UniProtKB-SubCell"/>
</dbReference>
<feature type="binding site" evidence="12">
    <location>
        <position position="68"/>
    </location>
    <ligand>
        <name>Zn(2+)</name>
        <dbReference type="ChEBI" id="CHEBI:29105"/>
    </ligand>
</feature>
<evidence type="ECO:0000256" key="8">
    <source>
        <dbReference type="ARBA" id="ARBA00023125"/>
    </source>
</evidence>
<keyword evidence="8" id="KW-0238">DNA-binding</keyword>
<dbReference type="InterPro" id="IPR012934">
    <property type="entry name" value="Znf_AD"/>
</dbReference>
<evidence type="ECO:0000259" key="14">
    <source>
        <dbReference type="PROSITE" id="PS51915"/>
    </source>
</evidence>
<comment type="similarity">
    <text evidence="2">Belongs to the krueppel C2H2-type zinc-finger protein family.</text>
</comment>
<feature type="domain" description="ZAD" evidence="14">
    <location>
        <begin position="11"/>
        <end position="92"/>
    </location>
</feature>
<evidence type="ECO:0000259" key="13">
    <source>
        <dbReference type="PROSITE" id="PS50157"/>
    </source>
</evidence>
<feature type="binding site" evidence="12">
    <location>
        <position position="65"/>
    </location>
    <ligand>
        <name>Zn(2+)</name>
        <dbReference type="ChEBI" id="CHEBI:29105"/>
    </ligand>
</feature>
<keyword evidence="10" id="KW-0539">Nucleus</keyword>
<feature type="domain" description="C2H2-type" evidence="13">
    <location>
        <begin position="289"/>
        <end position="317"/>
    </location>
</feature>
<keyword evidence="7" id="KW-0805">Transcription regulation</keyword>
<name>A0A1B0FKP1_GLOMM</name>
<keyword evidence="6 12" id="KW-0862">Zinc</keyword>
<evidence type="ECO:0000256" key="12">
    <source>
        <dbReference type="PROSITE-ProRule" id="PRU01263"/>
    </source>
</evidence>
<feature type="domain" description="C2H2-type" evidence="13">
    <location>
        <begin position="362"/>
        <end position="389"/>
    </location>
</feature>
<evidence type="ECO:0000256" key="3">
    <source>
        <dbReference type="ARBA" id="ARBA00022723"/>
    </source>
</evidence>
<dbReference type="Gene3D" id="3.40.1800.20">
    <property type="match status" value="1"/>
</dbReference>
<dbReference type="InterPro" id="IPR013087">
    <property type="entry name" value="Znf_C2H2_type"/>
</dbReference>
<accession>A0A1B0FKP1</accession>
<dbReference type="FunFam" id="3.30.160.60:FF:000075">
    <property type="entry name" value="Putative zinc finger protein 536"/>
    <property type="match status" value="1"/>
</dbReference>
<dbReference type="SMART" id="SM00355">
    <property type="entry name" value="ZnF_C2H2"/>
    <property type="match status" value="7"/>
</dbReference>
<dbReference type="SUPFAM" id="SSF57716">
    <property type="entry name" value="Glucocorticoid receptor-like (DNA-binding domain)"/>
    <property type="match status" value="1"/>
</dbReference>